<feature type="signal peptide" evidence="1">
    <location>
        <begin position="1"/>
        <end position="18"/>
    </location>
</feature>
<dbReference type="GO" id="GO:0020037">
    <property type="term" value="F:heme binding"/>
    <property type="evidence" value="ECO:0007669"/>
    <property type="project" value="InterPro"/>
</dbReference>
<dbReference type="GO" id="GO:0022900">
    <property type="term" value="P:electron transport chain"/>
    <property type="evidence" value="ECO:0007669"/>
    <property type="project" value="InterPro"/>
</dbReference>
<dbReference type="Gene3D" id="1.20.120.10">
    <property type="entry name" value="Cytochrome c/b562"/>
    <property type="match status" value="1"/>
</dbReference>
<evidence type="ECO:0000313" key="2">
    <source>
        <dbReference type="EMBL" id="KHE94097.1"/>
    </source>
</evidence>
<organism evidence="2 3">
    <name type="scientific">Candidatus Scalindua brodae</name>
    <dbReference type="NCBI Taxonomy" id="237368"/>
    <lineage>
        <taxon>Bacteria</taxon>
        <taxon>Pseudomonadati</taxon>
        <taxon>Planctomycetota</taxon>
        <taxon>Candidatus Brocadiia</taxon>
        <taxon>Candidatus Brocadiales</taxon>
        <taxon>Candidatus Scalinduaceae</taxon>
        <taxon>Candidatus Scalindua</taxon>
    </lineage>
</organism>
<reference evidence="2 3" key="1">
    <citation type="submission" date="2014-10" db="EMBL/GenBank/DDBJ databases">
        <title>Draft genome of anammox bacterium scalindua brodae, obtained using differential coverage binning of sequence data from two enrichment reactors.</title>
        <authorList>
            <person name="Speth D.R."/>
            <person name="Russ L."/>
            <person name="Kartal B."/>
            <person name="Op den Camp H.J."/>
            <person name="Dutilh B.E."/>
            <person name="Jetten M.S."/>
        </authorList>
    </citation>
    <scope>NUCLEOTIDE SEQUENCE [LARGE SCALE GENOMIC DNA]</scope>
    <source>
        <strain evidence="2">RU1</strain>
    </source>
</reference>
<dbReference type="GO" id="GO:0009055">
    <property type="term" value="F:electron transfer activity"/>
    <property type="evidence" value="ECO:0007669"/>
    <property type="project" value="InterPro"/>
</dbReference>
<proteinExistence type="predicted"/>
<accession>A0A0B0EM19</accession>
<dbReference type="InterPro" id="IPR010980">
    <property type="entry name" value="Cyt_c/b562"/>
</dbReference>
<evidence type="ECO:0008006" key="4">
    <source>
        <dbReference type="Google" id="ProtNLM"/>
    </source>
</evidence>
<dbReference type="SUPFAM" id="SSF47175">
    <property type="entry name" value="Cytochromes"/>
    <property type="match status" value="1"/>
</dbReference>
<dbReference type="AlphaFoldDB" id="A0A0B0EM19"/>
<feature type="chain" id="PRO_5002055183" description="Cytochrome c" evidence="1">
    <location>
        <begin position="19"/>
        <end position="168"/>
    </location>
</feature>
<dbReference type="Proteomes" id="UP000030652">
    <property type="component" value="Unassembled WGS sequence"/>
</dbReference>
<dbReference type="InterPro" id="IPR002321">
    <property type="entry name" value="Cyt_c_II"/>
</dbReference>
<evidence type="ECO:0000313" key="3">
    <source>
        <dbReference type="Proteomes" id="UP000030652"/>
    </source>
</evidence>
<name>A0A0B0EM19_9BACT</name>
<sequence length="168" mass="18688">MKKIYQVCIALFCSLVIASGVLTFSGESSKAYAAAGGETMHDSIATKYAMKAVGSSMSKILDGLLNGDFDVVIKESNKISRISEYMVDMYFPDDEWGLVGRKFKMSDKSMKAEYEKYAKEMAAATKNLADTAKNGDSMETYEVFDSLLRNLCFECHNASRTDWPVRSK</sequence>
<comment type="caution">
    <text evidence="2">The sequence shown here is derived from an EMBL/GenBank/DDBJ whole genome shotgun (WGS) entry which is preliminary data.</text>
</comment>
<keyword evidence="1" id="KW-0732">Signal</keyword>
<dbReference type="EMBL" id="JRYO01000015">
    <property type="protein sequence ID" value="KHE94097.1"/>
    <property type="molecule type" value="Genomic_DNA"/>
</dbReference>
<dbReference type="eggNOG" id="ENOG503490M">
    <property type="taxonomic scope" value="Bacteria"/>
</dbReference>
<gene>
    <name evidence="2" type="ORF">SCABRO_00117</name>
</gene>
<dbReference type="Pfam" id="PF01322">
    <property type="entry name" value="Cytochrom_C_2"/>
    <property type="match status" value="1"/>
</dbReference>
<protein>
    <recommendedName>
        <fullName evidence="4">Cytochrome c</fullName>
    </recommendedName>
</protein>
<evidence type="ECO:0000256" key="1">
    <source>
        <dbReference type="SAM" id="SignalP"/>
    </source>
</evidence>
<dbReference type="GO" id="GO:0005506">
    <property type="term" value="F:iron ion binding"/>
    <property type="evidence" value="ECO:0007669"/>
    <property type="project" value="InterPro"/>
</dbReference>